<sequence>MVNGKQICGWPIVSKMADFGWKNRRYRASIQSGSRMVDRVVNNVDGKVNGVKKEEPTSVDSFWLERFLGIMPEIGRSGKIFSPVVASSRISDRVVNPVFVVEHREVVKEGSIDGDKAKQTDNMYHAFGSTIKLKAKVADNSTFF</sequence>
<keyword evidence="2" id="KW-1185">Reference proteome</keyword>
<reference evidence="1" key="2">
    <citation type="submission" date="2023-02" db="EMBL/GenBank/DDBJ databases">
        <authorList>
            <person name="Swenson N.G."/>
            <person name="Wegrzyn J.L."/>
            <person name="Mcevoy S.L."/>
        </authorList>
    </citation>
    <scope>NUCLEOTIDE SEQUENCE</scope>
    <source>
        <strain evidence="1">91603</strain>
        <tissue evidence="1">Leaf</tissue>
    </source>
</reference>
<dbReference type="AlphaFoldDB" id="A0AAD5IY40"/>
<proteinExistence type="predicted"/>
<name>A0AAD5IY40_ACENE</name>
<dbReference type="EMBL" id="JAJSOW010000101">
    <property type="protein sequence ID" value="KAI9180709.1"/>
    <property type="molecule type" value="Genomic_DNA"/>
</dbReference>
<accession>A0AAD5IY40</accession>
<gene>
    <name evidence="1" type="ORF">LWI28_007425</name>
</gene>
<protein>
    <submittedName>
        <fullName evidence="1">Uncharacterized protein</fullName>
    </submittedName>
</protein>
<reference evidence="1" key="1">
    <citation type="journal article" date="2022" name="Plant J.">
        <title>Strategies of tolerance reflected in two North American maple genomes.</title>
        <authorList>
            <person name="McEvoy S.L."/>
            <person name="Sezen U.U."/>
            <person name="Trouern-Trend A."/>
            <person name="McMahon S.M."/>
            <person name="Schaberg P.G."/>
            <person name="Yang J."/>
            <person name="Wegrzyn J.L."/>
            <person name="Swenson N.G."/>
        </authorList>
    </citation>
    <scope>NUCLEOTIDE SEQUENCE</scope>
    <source>
        <strain evidence="1">91603</strain>
    </source>
</reference>
<organism evidence="1 2">
    <name type="scientific">Acer negundo</name>
    <name type="common">Box elder</name>
    <dbReference type="NCBI Taxonomy" id="4023"/>
    <lineage>
        <taxon>Eukaryota</taxon>
        <taxon>Viridiplantae</taxon>
        <taxon>Streptophyta</taxon>
        <taxon>Embryophyta</taxon>
        <taxon>Tracheophyta</taxon>
        <taxon>Spermatophyta</taxon>
        <taxon>Magnoliopsida</taxon>
        <taxon>eudicotyledons</taxon>
        <taxon>Gunneridae</taxon>
        <taxon>Pentapetalae</taxon>
        <taxon>rosids</taxon>
        <taxon>malvids</taxon>
        <taxon>Sapindales</taxon>
        <taxon>Sapindaceae</taxon>
        <taxon>Hippocastanoideae</taxon>
        <taxon>Acereae</taxon>
        <taxon>Acer</taxon>
    </lineage>
</organism>
<evidence type="ECO:0000313" key="2">
    <source>
        <dbReference type="Proteomes" id="UP001064489"/>
    </source>
</evidence>
<dbReference type="Proteomes" id="UP001064489">
    <property type="component" value="Chromosome 4"/>
</dbReference>
<comment type="caution">
    <text evidence="1">The sequence shown here is derived from an EMBL/GenBank/DDBJ whole genome shotgun (WGS) entry which is preliminary data.</text>
</comment>
<evidence type="ECO:0000313" key="1">
    <source>
        <dbReference type="EMBL" id="KAI9180709.1"/>
    </source>
</evidence>